<dbReference type="Pfam" id="PF11877">
    <property type="entry name" value="DUF3397"/>
    <property type="match status" value="1"/>
</dbReference>
<feature type="transmembrane region" description="Helical" evidence="1">
    <location>
        <begin position="6"/>
        <end position="24"/>
    </location>
</feature>
<dbReference type="KEGG" id="lko:ABN16_11260"/>
<dbReference type="RefSeq" id="WP_048735800.1">
    <property type="nucleotide sequence ID" value="NZ_CP012033.1"/>
</dbReference>
<keyword evidence="3" id="KW-1185">Reference proteome</keyword>
<dbReference type="Proteomes" id="UP000036000">
    <property type="component" value="Chromosome"/>
</dbReference>
<accession>A0AAC8UVZ6</accession>
<dbReference type="InterPro" id="IPR024515">
    <property type="entry name" value="DUF3397"/>
</dbReference>
<organism evidence="2 3">
    <name type="scientific">Levilactobacillus koreensis</name>
    <dbReference type="NCBI Taxonomy" id="637971"/>
    <lineage>
        <taxon>Bacteria</taxon>
        <taxon>Bacillati</taxon>
        <taxon>Bacillota</taxon>
        <taxon>Bacilli</taxon>
        <taxon>Lactobacillales</taxon>
        <taxon>Lactobacillaceae</taxon>
        <taxon>Levilactobacillus</taxon>
    </lineage>
</organism>
<evidence type="ECO:0000313" key="2">
    <source>
        <dbReference type="EMBL" id="AKP65511.1"/>
    </source>
</evidence>
<feature type="transmembrane region" description="Helical" evidence="1">
    <location>
        <begin position="61"/>
        <end position="83"/>
    </location>
</feature>
<name>A0AAC8UVZ6_9LACO</name>
<evidence type="ECO:0000256" key="1">
    <source>
        <dbReference type="SAM" id="Phobius"/>
    </source>
</evidence>
<gene>
    <name evidence="2" type="ORF">ABN16_11260</name>
</gene>
<protein>
    <recommendedName>
        <fullName evidence="4">DUF3397 domain-containing protein</fullName>
    </recommendedName>
</protein>
<keyword evidence="1" id="KW-0812">Transmembrane</keyword>
<feature type="transmembrane region" description="Helical" evidence="1">
    <location>
        <begin position="95"/>
        <end position="116"/>
    </location>
</feature>
<reference evidence="2 3" key="1">
    <citation type="submission" date="2015-07" db="EMBL/GenBank/DDBJ databases">
        <title>Lactobacillus korensis/26-25/ whole genome sequencing.</title>
        <authorList>
            <person name="Kim M.K."/>
            <person name="Im W.-T."/>
            <person name="Srinivasan S."/>
            <person name="Lee J.-J."/>
        </authorList>
    </citation>
    <scope>NUCLEOTIDE SEQUENCE [LARGE SCALE GENOMIC DNA]</scope>
    <source>
        <strain evidence="2 3">26-25</strain>
    </source>
</reference>
<evidence type="ECO:0008006" key="4">
    <source>
        <dbReference type="Google" id="ProtNLM"/>
    </source>
</evidence>
<proteinExistence type="predicted"/>
<sequence length="117" mass="13205">MAFWASPAGQLAILVIGWLVIRASKRILKRRWPTGLSTWDLMTPLLILCSVMLIPAGAGLILPWLVIGWMSVGILVTVIQAVHNKELLYSTFFKTFWRLTDLFWTLGFAVCFLLVIS</sequence>
<dbReference type="EMBL" id="CP012033">
    <property type="protein sequence ID" value="AKP65511.1"/>
    <property type="molecule type" value="Genomic_DNA"/>
</dbReference>
<dbReference type="AlphaFoldDB" id="A0AAC8UVZ6"/>
<keyword evidence="1" id="KW-1133">Transmembrane helix</keyword>
<evidence type="ECO:0000313" key="3">
    <source>
        <dbReference type="Proteomes" id="UP000036000"/>
    </source>
</evidence>
<keyword evidence="1" id="KW-0472">Membrane</keyword>